<dbReference type="EMBL" id="KZ678143">
    <property type="protein sequence ID" value="PSN61821.1"/>
    <property type="molecule type" value="Genomic_DNA"/>
</dbReference>
<accession>A0A2T2N8N2</accession>
<organism evidence="2 3">
    <name type="scientific">Corynespora cassiicola Philippines</name>
    <dbReference type="NCBI Taxonomy" id="1448308"/>
    <lineage>
        <taxon>Eukaryota</taxon>
        <taxon>Fungi</taxon>
        <taxon>Dikarya</taxon>
        <taxon>Ascomycota</taxon>
        <taxon>Pezizomycotina</taxon>
        <taxon>Dothideomycetes</taxon>
        <taxon>Pleosporomycetidae</taxon>
        <taxon>Pleosporales</taxon>
        <taxon>Corynesporascaceae</taxon>
        <taxon>Corynespora</taxon>
    </lineage>
</organism>
<keyword evidence="3" id="KW-1185">Reference proteome</keyword>
<dbReference type="AlphaFoldDB" id="A0A2T2N8N2"/>
<dbReference type="Proteomes" id="UP000240883">
    <property type="component" value="Unassembled WGS sequence"/>
</dbReference>
<feature type="compositionally biased region" description="Low complexity" evidence="1">
    <location>
        <begin position="1"/>
        <end position="11"/>
    </location>
</feature>
<evidence type="ECO:0000313" key="2">
    <source>
        <dbReference type="EMBL" id="PSN61821.1"/>
    </source>
</evidence>
<evidence type="ECO:0000313" key="3">
    <source>
        <dbReference type="Proteomes" id="UP000240883"/>
    </source>
</evidence>
<feature type="region of interest" description="Disordered" evidence="1">
    <location>
        <begin position="1"/>
        <end position="30"/>
    </location>
</feature>
<dbReference type="OrthoDB" id="3494771at2759"/>
<evidence type="ECO:0000256" key="1">
    <source>
        <dbReference type="SAM" id="MobiDB-lite"/>
    </source>
</evidence>
<reference evidence="2 3" key="1">
    <citation type="journal article" date="2018" name="Front. Microbiol.">
        <title>Genome-Wide Analysis of Corynespora cassiicola Leaf Fall Disease Putative Effectors.</title>
        <authorList>
            <person name="Lopez D."/>
            <person name="Ribeiro S."/>
            <person name="Label P."/>
            <person name="Fumanal B."/>
            <person name="Venisse J.S."/>
            <person name="Kohler A."/>
            <person name="de Oliveira R.R."/>
            <person name="Labutti K."/>
            <person name="Lipzen A."/>
            <person name="Lail K."/>
            <person name="Bauer D."/>
            <person name="Ohm R.A."/>
            <person name="Barry K.W."/>
            <person name="Spatafora J."/>
            <person name="Grigoriev I.V."/>
            <person name="Martin F.M."/>
            <person name="Pujade-Renaud V."/>
        </authorList>
    </citation>
    <scope>NUCLEOTIDE SEQUENCE [LARGE SCALE GENOMIC DNA]</scope>
    <source>
        <strain evidence="2 3">Philippines</strain>
    </source>
</reference>
<gene>
    <name evidence="2" type="ORF">BS50DRAFT_578303</name>
</gene>
<name>A0A2T2N8N2_CORCC</name>
<sequence>MSTQSSRAASPTPRPSVEGSRKHSTGSVHKMWKHVKHAVAEHHRSVNAAYQICYGQGFRSTQ</sequence>
<proteinExistence type="predicted"/>
<protein>
    <submittedName>
        <fullName evidence="2">Uncharacterized protein</fullName>
    </submittedName>
</protein>